<protein>
    <recommendedName>
        <fullName evidence="2">Transglycosylase SLT domain-containing protein</fullName>
    </recommendedName>
</protein>
<dbReference type="Pfam" id="PF01464">
    <property type="entry name" value="SLT"/>
    <property type="match status" value="1"/>
</dbReference>
<feature type="compositionally biased region" description="Polar residues" evidence="1">
    <location>
        <begin position="100"/>
        <end position="113"/>
    </location>
</feature>
<evidence type="ECO:0000313" key="4">
    <source>
        <dbReference type="Proteomes" id="UP000260616"/>
    </source>
</evidence>
<sequence length="196" mass="22069">MVLIQQAHKRENNNFNDIVAQLYQQEFKTQEKAKYEHIKQAKEKALEEQRISEENKRRVEAEKQAESDRISREHDKTTEQPDTERTQEVSDENENEGGVPNTTTSDTIGSDWSSVSPEIAASYMSSKTGVSTGKWLDVIYKESSGNPYVTNPIGCYGLLQINQNSHGNVSGMTPQEYLDKAVSIYQGSGGSAWTTW</sequence>
<feature type="compositionally biased region" description="Basic and acidic residues" evidence="1">
    <location>
        <begin position="41"/>
        <end position="88"/>
    </location>
</feature>
<dbReference type="Gene3D" id="1.10.530.10">
    <property type="match status" value="1"/>
</dbReference>
<evidence type="ECO:0000259" key="2">
    <source>
        <dbReference type="Pfam" id="PF01464"/>
    </source>
</evidence>
<name>A0A2Z2XQR8_9CAUD</name>
<feature type="domain" description="Transglycosylase SLT" evidence="2">
    <location>
        <begin position="126"/>
        <end position="171"/>
    </location>
</feature>
<feature type="region of interest" description="Disordered" evidence="1">
    <location>
        <begin position="41"/>
        <end position="113"/>
    </location>
</feature>
<evidence type="ECO:0000256" key="1">
    <source>
        <dbReference type="SAM" id="MobiDB-lite"/>
    </source>
</evidence>
<evidence type="ECO:0000313" key="3">
    <source>
        <dbReference type="EMBL" id="ATW69577.1"/>
    </source>
</evidence>
<organism evidence="3 4">
    <name type="scientific">Lactococcus phage vB_Llc_bIBB24tp1</name>
    <dbReference type="NCBI Taxonomy" id="2053704"/>
    <lineage>
        <taxon>Viruses</taxon>
        <taxon>Duplodnaviria</taxon>
        <taxon>Heunggongvirae</taxon>
        <taxon>Uroviricota</taxon>
        <taxon>Caudoviricetes</taxon>
        <taxon>Skunavirus</taxon>
        <taxon>Skunavirus bIBB5g1</taxon>
    </lineage>
</organism>
<reference evidence="3 4" key="1">
    <citation type="journal article" date="2018" name="Sci. Rep.">
        <title>Molecular, physiological and phylogenetic traits of Lactococcus 936-type phages from distinct dairy environments.</title>
        <authorList>
            <person name="Chmielewska-Jeznach M."/>
            <person name="Bardowski J.K."/>
            <person name="Szczepankowska A.K."/>
        </authorList>
    </citation>
    <scope>NUCLEOTIDE SEQUENCE [LARGE SCALE GENOMIC DNA]</scope>
</reference>
<dbReference type="InterPro" id="IPR023346">
    <property type="entry name" value="Lysozyme-like_dom_sf"/>
</dbReference>
<dbReference type="Proteomes" id="UP000260616">
    <property type="component" value="Segment"/>
</dbReference>
<dbReference type="SUPFAM" id="SSF53955">
    <property type="entry name" value="Lysozyme-like"/>
    <property type="match status" value="1"/>
</dbReference>
<dbReference type="InterPro" id="IPR008258">
    <property type="entry name" value="Transglycosylase_SLT_dom_1"/>
</dbReference>
<dbReference type="EMBL" id="MG253649">
    <property type="protein sequence ID" value="ATW69577.1"/>
    <property type="molecule type" value="Genomic_DNA"/>
</dbReference>
<accession>A0A2Z2XQR8</accession>
<proteinExistence type="predicted"/>
<gene>
    <name evidence="3" type="ORF">bIBB24tp1_gp22</name>
</gene>